<evidence type="ECO:0000313" key="5">
    <source>
        <dbReference type="EMBL" id="KPM49632.1"/>
    </source>
</evidence>
<dbReference type="PROSITE" id="PS00198">
    <property type="entry name" value="4FE4S_FER_1"/>
    <property type="match status" value="1"/>
</dbReference>
<proteinExistence type="predicted"/>
<dbReference type="InterPro" id="IPR017900">
    <property type="entry name" value="4Fe4S_Fe_S_CS"/>
</dbReference>
<dbReference type="Gene3D" id="3.30.70.20">
    <property type="match status" value="1"/>
</dbReference>
<dbReference type="Proteomes" id="UP000050454">
    <property type="component" value="Unassembled WGS sequence"/>
</dbReference>
<dbReference type="AlphaFoldDB" id="A0A0P7BQX7"/>
<keyword evidence="2" id="KW-0408">Iron</keyword>
<keyword evidence="1" id="KW-0479">Metal-binding</keyword>
<keyword evidence="3" id="KW-0411">Iron-sulfur</keyword>
<evidence type="ECO:0000256" key="1">
    <source>
        <dbReference type="ARBA" id="ARBA00022723"/>
    </source>
</evidence>
<protein>
    <submittedName>
        <fullName evidence="5">Ferredoxin</fullName>
    </submittedName>
</protein>
<reference evidence="5 6" key="1">
    <citation type="submission" date="2015-07" db="EMBL/GenBank/DDBJ databases">
        <title>The draft genome sequence of Leadbetterella sp. JN14-9.</title>
        <authorList>
            <person name="Liu Y."/>
            <person name="Du J."/>
            <person name="Shao Z."/>
        </authorList>
    </citation>
    <scope>NUCLEOTIDE SEQUENCE [LARGE SCALE GENOMIC DNA]</scope>
    <source>
        <strain evidence="5 6">JN14-9</strain>
    </source>
</reference>
<dbReference type="STRING" id="1605367.AFM12_03290"/>
<evidence type="ECO:0000256" key="3">
    <source>
        <dbReference type="ARBA" id="ARBA00023014"/>
    </source>
</evidence>
<dbReference type="Pfam" id="PF13187">
    <property type="entry name" value="Fer4_9"/>
    <property type="match status" value="1"/>
</dbReference>
<accession>A0A0P7BQX7</accession>
<evidence type="ECO:0000256" key="2">
    <source>
        <dbReference type="ARBA" id="ARBA00023004"/>
    </source>
</evidence>
<evidence type="ECO:0000313" key="6">
    <source>
        <dbReference type="Proteomes" id="UP000050454"/>
    </source>
</evidence>
<dbReference type="RefSeq" id="WP_055143878.1">
    <property type="nucleotide sequence ID" value="NZ_CAKZPM010000040.1"/>
</dbReference>
<feature type="domain" description="4Fe-4S ferredoxin-type" evidence="4">
    <location>
        <begin position="1"/>
        <end position="29"/>
    </location>
</feature>
<feature type="domain" description="4Fe-4S ferredoxin-type" evidence="4">
    <location>
        <begin position="62"/>
        <end position="97"/>
    </location>
</feature>
<dbReference type="PROSITE" id="PS51379">
    <property type="entry name" value="4FE4S_FER_2"/>
    <property type="match status" value="2"/>
</dbReference>
<gene>
    <name evidence="5" type="ORF">AFM12_03290</name>
</gene>
<dbReference type="GO" id="GO:0051536">
    <property type="term" value="F:iron-sulfur cluster binding"/>
    <property type="evidence" value="ECO:0007669"/>
    <property type="project" value="UniProtKB-KW"/>
</dbReference>
<dbReference type="SUPFAM" id="SSF54862">
    <property type="entry name" value="4Fe-4S ferredoxins"/>
    <property type="match status" value="1"/>
</dbReference>
<dbReference type="GO" id="GO:0046872">
    <property type="term" value="F:metal ion binding"/>
    <property type="evidence" value="ECO:0007669"/>
    <property type="project" value="UniProtKB-KW"/>
</dbReference>
<dbReference type="InterPro" id="IPR017896">
    <property type="entry name" value="4Fe4S_Fe-S-bd"/>
</dbReference>
<keyword evidence="6" id="KW-1185">Reference proteome</keyword>
<dbReference type="OrthoDB" id="9803397at2"/>
<comment type="caution">
    <text evidence="5">The sequence shown here is derived from an EMBL/GenBank/DDBJ whole genome shotgun (WGS) entry which is preliminary data.</text>
</comment>
<dbReference type="PATRIC" id="fig|1605367.3.peg.2000"/>
<organism evidence="5 6">
    <name type="scientific">Jiulongibacter sediminis</name>
    <dbReference type="NCBI Taxonomy" id="1605367"/>
    <lineage>
        <taxon>Bacteria</taxon>
        <taxon>Pseudomonadati</taxon>
        <taxon>Bacteroidota</taxon>
        <taxon>Cytophagia</taxon>
        <taxon>Cytophagales</taxon>
        <taxon>Leadbetterellaceae</taxon>
        <taxon>Jiulongibacter</taxon>
    </lineage>
</organism>
<sequence length="116" mass="12584">MAIIITDECINCGACEPECPNTAIYEGGVEWTWAGGTALTEVDFGDGTVIDAKDDQEPISDEFYYIVSDKCTECTGFHEEPQCAAVCPVDCCVPDPDNVEDEETLLAKKAWLHAEG</sequence>
<evidence type="ECO:0000259" key="4">
    <source>
        <dbReference type="PROSITE" id="PS51379"/>
    </source>
</evidence>
<dbReference type="EMBL" id="LGTQ01000005">
    <property type="protein sequence ID" value="KPM49632.1"/>
    <property type="molecule type" value="Genomic_DNA"/>
</dbReference>
<name>A0A0P7BQX7_9BACT</name>